<evidence type="ECO:0000313" key="1">
    <source>
        <dbReference type="EMBL" id="RGE72235.1"/>
    </source>
</evidence>
<name>A0A3E3IYW8_9FIRM</name>
<dbReference type="Proteomes" id="UP000261166">
    <property type="component" value="Unassembled WGS sequence"/>
</dbReference>
<comment type="caution">
    <text evidence="1">The sequence shown here is derived from an EMBL/GenBank/DDBJ whole genome shotgun (WGS) entry which is preliminary data.</text>
</comment>
<accession>A0A3E3IYW8</accession>
<dbReference type="AlphaFoldDB" id="A0A3E3IYW8"/>
<proteinExistence type="predicted"/>
<dbReference type="EMBL" id="QVLU01000007">
    <property type="protein sequence ID" value="RGE72235.1"/>
    <property type="molecule type" value="Genomic_DNA"/>
</dbReference>
<reference evidence="1 2" key="1">
    <citation type="submission" date="2018-08" db="EMBL/GenBank/DDBJ databases">
        <title>A genome reference for cultivated species of the human gut microbiota.</title>
        <authorList>
            <person name="Zou Y."/>
            <person name="Xue W."/>
            <person name="Luo G."/>
        </authorList>
    </citation>
    <scope>NUCLEOTIDE SEQUENCE [LARGE SCALE GENOMIC DNA]</scope>
    <source>
        <strain evidence="1 2">AF26-4BH</strain>
    </source>
</reference>
<gene>
    <name evidence="1" type="ORF">DWY69_10075</name>
</gene>
<evidence type="ECO:0000313" key="2">
    <source>
        <dbReference type="Proteomes" id="UP000261166"/>
    </source>
</evidence>
<sequence>MGRYNRSISSQRLPKTILNRLQGCFLAVLDHFPAFSTVNVPACVTVTSRLLFTGLEEMWYDKVCAGIGEACRILTAALDGRQNCCVPAVLV</sequence>
<organism evidence="1 2">
    <name type="scientific">Eisenbergiella massiliensis</name>
    <dbReference type="NCBI Taxonomy" id="1720294"/>
    <lineage>
        <taxon>Bacteria</taxon>
        <taxon>Bacillati</taxon>
        <taxon>Bacillota</taxon>
        <taxon>Clostridia</taxon>
        <taxon>Lachnospirales</taxon>
        <taxon>Lachnospiraceae</taxon>
        <taxon>Eisenbergiella</taxon>
    </lineage>
</organism>
<protein>
    <submittedName>
        <fullName evidence="1">Uncharacterized protein</fullName>
    </submittedName>
</protein>